<name>X1HFA3_9ZZZZ</name>
<organism evidence="1">
    <name type="scientific">marine sediment metagenome</name>
    <dbReference type="NCBI Taxonomy" id="412755"/>
    <lineage>
        <taxon>unclassified sequences</taxon>
        <taxon>metagenomes</taxon>
        <taxon>ecological metagenomes</taxon>
    </lineage>
</organism>
<dbReference type="AlphaFoldDB" id="X1HFA3"/>
<proteinExistence type="predicted"/>
<accession>X1HFA3</accession>
<comment type="caution">
    <text evidence="1">The sequence shown here is derived from an EMBL/GenBank/DDBJ whole genome shotgun (WGS) entry which is preliminary data.</text>
</comment>
<gene>
    <name evidence="1" type="ORF">S03H2_54715</name>
</gene>
<evidence type="ECO:0000313" key="1">
    <source>
        <dbReference type="EMBL" id="GAH68896.1"/>
    </source>
</evidence>
<reference evidence="1" key="1">
    <citation type="journal article" date="2014" name="Front. Microbiol.">
        <title>High frequency of phylogenetically diverse reductive dehalogenase-homologous genes in deep subseafloor sedimentary metagenomes.</title>
        <authorList>
            <person name="Kawai M."/>
            <person name="Futagami T."/>
            <person name="Toyoda A."/>
            <person name="Takaki Y."/>
            <person name="Nishi S."/>
            <person name="Hori S."/>
            <person name="Arai W."/>
            <person name="Tsubouchi T."/>
            <person name="Morono Y."/>
            <person name="Uchiyama I."/>
            <person name="Ito T."/>
            <person name="Fujiyama A."/>
            <person name="Inagaki F."/>
            <person name="Takami H."/>
        </authorList>
    </citation>
    <scope>NUCLEOTIDE SEQUENCE</scope>
    <source>
        <strain evidence="1">Expedition CK06-06</strain>
    </source>
</reference>
<protein>
    <submittedName>
        <fullName evidence="1">Uncharacterized protein</fullName>
    </submittedName>
</protein>
<dbReference type="EMBL" id="BARU01034897">
    <property type="protein sequence ID" value="GAH68896.1"/>
    <property type="molecule type" value="Genomic_DNA"/>
</dbReference>
<sequence length="47" mass="4941">MKKLFVALVLALSLSLWINIIALGDPGSSSSQVQSVPPDSPVVCVME</sequence>